<feature type="region of interest" description="Disordered" evidence="5">
    <location>
        <begin position="76"/>
        <end position="137"/>
    </location>
</feature>
<evidence type="ECO:0000256" key="5">
    <source>
        <dbReference type="SAM" id="MobiDB-lite"/>
    </source>
</evidence>
<dbReference type="InterPro" id="IPR013083">
    <property type="entry name" value="Znf_RING/FYVE/PHD"/>
</dbReference>
<keyword evidence="2 4" id="KW-0863">Zinc-finger</keyword>
<dbReference type="InterPro" id="IPR017907">
    <property type="entry name" value="Znf_RING_CS"/>
</dbReference>
<keyword evidence="8" id="KW-1185">Reference proteome</keyword>
<feature type="compositionally biased region" description="Polar residues" evidence="5">
    <location>
        <begin position="113"/>
        <end position="129"/>
    </location>
</feature>
<dbReference type="SUPFAM" id="SSF57850">
    <property type="entry name" value="RING/U-box"/>
    <property type="match status" value="1"/>
</dbReference>
<evidence type="ECO:0000256" key="4">
    <source>
        <dbReference type="PROSITE-ProRule" id="PRU00175"/>
    </source>
</evidence>
<dbReference type="PROSITE" id="PS50089">
    <property type="entry name" value="ZF_RING_2"/>
    <property type="match status" value="1"/>
</dbReference>
<reference evidence="8" key="1">
    <citation type="submission" date="2017-10" db="EMBL/GenBank/DDBJ databases">
        <title>Rapid genome shrinkage in a self-fertile nematode reveals novel sperm competition proteins.</title>
        <authorList>
            <person name="Yin D."/>
            <person name="Schwarz E.M."/>
            <person name="Thomas C.G."/>
            <person name="Felde R.L."/>
            <person name="Korf I.F."/>
            <person name="Cutter A.D."/>
            <person name="Schartner C.M."/>
            <person name="Ralston E.J."/>
            <person name="Meyer B.J."/>
            <person name="Haag E.S."/>
        </authorList>
    </citation>
    <scope>NUCLEOTIDE SEQUENCE [LARGE SCALE GENOMIC DNA]</scope>
    <source>
        <strain evidence="8">JU1422</strain>
    </source>
</reference>
<dbReference type="STRING" id="1611254.A0A2G5VHV4"/>
<proteinExistence type="predicted"/>
<dbReference type="Proteomes" id="UP000230233">
    <property type="component" value="Chromosome I"/>
</dbReference>
<dbReference type="Gene3D" id="3.30.40.10">
    <property type="entry name" value="Zinc/RING finger domain, C3HC4 (zinc finger)"/>
    <property type="match status" value="1"/>
</dbReference>
<evidence type="ECO:0000313" key="8">
    <source>
        <dbReference type="Proteomes" id="UP000230233"/>
    </source>
</evidence>
<dbReference type="Pfam" id="PF13445">
    <property type="entry name" value="zf-RING_UBOX"/>
    <property type="match status" value="1"/>
</dbReference>
<protein>
    <recommendedName>
        <fullName evidence="6">RING-type domain-containing protein</fullName>
    </recommendedName>
</protein>
<feature type="domain" description="RING-type" evidence="6">
    <location>
        <begin position="156"/>
        <end position="205"/>
    </location>
</feature>
<gene>
    <name evidence="7" type="primary">Cni-T20F5.6</name>
    <name evidence="7" type="synonym">Cnig_chr_I.g1910</name>
    <name evidence="7" type="ORF">B9Z55_001910</name>
</gene>
<evidence type="ECO:0000313" key="7">
    <source>
        <dbReference type="EMBL" id="PIC51379.1"/>
    </source>
</evidence>
<keyword evidence="3" id="KW-0862">Zinc</keyword>
<dbReference type="SMART" id="SM00184">
    <property type="entry name" value="RING"/>
    <property type="match status" value="1"/>
</dbReference>
<evidence type="ECO:0000256" key="2">
    <source>
        <dbReference type="ARBA" id="ARBA00022771"/>
    </source>
</evidence>
<name>A0A2G5VHV4_9PELO</name>
<dbReference type="InterPro" id="IPR001841">
    <property type="entry name" value="Znf_RING"/>
</dbReference>
<dbReference type="InterPro" id="IPR027370">
    <property type="entry name" value="Znf-RING_euk"/>
</dbReference>
<dbReference type="PANTHER" id="PTHR16450">
    <property type="entry name" value="RING FINGER PROTEIN 186"/>
    <property type="match status" value="1"/>
</dbReference>
<dbReference type="PROSITE" id="PS00518">
    <property type="entry name" value="ZF_RING_1"/>
    <property type="match status" value="1"/>
</dbReference>
<dbReference type="PANTHER" id="PTHR16450:SF1">
    <property type="entry name" value="PROTEIN CBG12045"/>
    <property type="match status" value="1"/>
</dbReference>
<sequence length="843" mass="94570">MFLFLDVAFHILFHRFFSGKPPMDLFDDMEFNEQLDRLEQLDELRAEIHMDMDIELNVGQLGDAFDLRVDRGGIVVNPQPEGMEQAAGDAPGRNRQEADNLDVGAGDPEVQPVENQNGAANGTGESTNKPSEDNSKEDQIEAILTPKGTEMKGFSCMICYDPFNTGKRIPKVFPCGHTFCLSCVGGLMKNRTYLSRSTVVCPTCRQNTQYPMTLNPEKVPTNYSVLSMLEQRKEESNTKTEKEMLECNTCHEVLDGEKVTLCNESECQNISDEGKLLGTDSIKRMKCLLVCSTCIEKNHSRHNFTPFVKVVAQYEANQKICSAESHLVKAFKAADDALIGLKLAETELLDHRRRMANAIENIRSQADHPMIYEYLNRFTTSVKASEQLFKRLTGDMNGFDFISKSRYYRAFGIDSLRPISITPTSAGSKGALEPKQEPVDEANIRPRADRVPRGLNRDMARRARLNVFGPFHARRAGALGPDMDFPNIGNMFDQIMQQLDVAVDPFGNANRGLFGQPAENAANAANAANDANAAPANAAGAEPQNNAAVQDPAQIRGARNPLGNRFDMWGVRAPFQHRRNVRNENWRDFRGIRLRLEAARDANAALQVPEIQQVIDELRDRGDNILDNDLRGRRPPLLHPHADMVREFELAEGHLNRLRVRLDRLNRDNVRDEHPPPPADVAEPAPVRFVDQIIDEPLPQLPPIDGYNQEQIQRAEIVELVRRVSAMVRNEAHAEADANGQPLPNNYRLPLLLNPDENPGAPDHRNLLPHQVEPFLIDLRALELEWIQRGRDRRARAALVVQEAAQVNQPPNDAEAENNVVRGGNQRAPSPIPDEPAAKRHRR</sequence>
<feature type="region of interest" description="Disordered" evidence="5">
    <location>
        <begin position="806"/>
        <end position="843"/>
    </location>
</feature>
<keyword evidence="1" id="KW-0479">Metal-binding</keyword>
<dbReference type="EMBL" id="PDUG01000001">
    <property type="protein sequence ID" value="PIC51379.1"/>
    <property type="molecule type" value="Genomic_DNA"/>
</dbReference>
<evidence type="ECO:0000259" key="6">
    <source>
        <dbReference type="PROSITE" id="PS50089"/>
    </source>
</evidence>
<organism evidence="7 8">
    <name type="scientific">Caenorhabditis nigoni</name>
    <dbReference type="NCBI Taxonomy" id="1611254"/>
    <lineage>
        <taxon>Eukaryota</taxon>
        <taxon>Metazoa</taxon>
        <taxon>Ecdysozoa</taxon>
        <taxon>Nematoda</taxon>
        <taxon>Chromadorea</taxon>
        <taxon>Rhabditida</taxon>
        <taxon>Rhabditina</taxon>
        <taxon>Rhabditomorpha</taxon>
        <taxon>Rhabditoidea</taxon>
        <taxon>Rhabditidae</taxon>
        <taxon>Peloderinae</taxon>
        <taxon>Caenorhabditis</taxon>
    </lineage>
</organism>
<dbReference type="GO" id="GO:0008270">
    <property type="term" value="F:zinc ion binding"/>
    <property type="evidence" value="ECO:0007669"/>
    <property type="project" value="UniProtKB-KW"/>
</dbReference>
<accession>A0A2G5VHV4</accession>
<dbReference type="OrthoDB" id="252722at2759"/>
<dbReference type="CDD" id="cd16587">
    <property type="entry name" value="RING-HC_TRIM32_C-VII"/>
    <property type="match status" value="1"/>
</dbReference>
<evidence type="ECO:0000256" key="3">
    <source>
        <dbReference type="ARBA" id="ARBA00022833"/>
    </source>
</evidence>
<evidence type="ECO:0000256" key="1">
    <source>
        <dbReference type="ARBA" id="ARBA00022723"/>
    </source>
</evidence>
<dbReference type="AlphaFoldDB" id="A0A2G5VHV4"/>
<comment type="caution">
    <text evidence="7">The sequence shown here is derived from an EMBL/GenBank/DDBJ whole genome shotgun (WGS) entry which is preliminary data.</text>
</comment>